<protein>
    <submittedName>
        <fullName evidence="1">Uncharacterized protein</fullName>
    </submittedName>
</protein>
<organism evidence="1 2">
    <name type="scientific">Dendrolimus kikuchii</name>
    <dbReference type="NCBI Taxonomy" id="765133"/>
    <lineage>
        <taxon>Eukaryota</taxon>
        <taxon>Metazoa</taxon>
        <taxon>Ecdysozoa</taxon>
        <taxon>Arthropoda</taxon>
        <taxon>Hexapoda</taxon>
        <taxon>Insecta</taxon>
        <taxon>Pterygota</taxon>
        <taxon>Neoptera</taxon>
        <taxon>Endopterygota</taxon>
        <taxon>Lepidoptera</taxon>
        <taxon>Glossata</taxon>
        <taxon>Ditrysia</taxon>
        <taxon>Bombycoidea</taxon>
        <taxon>Lasiocampidae</taxon>
        <taxon>Dendrolimus</taxon>
    </lineage>
</organism>
<proteinExistence type="predicted"/>
<evidence type="ECO:0000313" key="1">
    <source>
        <dbReference type="EMBL" id="KAJ0171143.1"/>
    </source>
</evidence>
<reference evidence="1 2" key="1">
    <citation type="journal article" date="2021" name="Front. Genet.">
        <title>Chromosome-Level Genome Assembly Reveals Significant Gene Expansion in the Toll and IMD Signaling Pathways of Dendrolimus kikuchii.</title>
        <authorList>
            <person name="Zhou J."/>
            <person name="Wu P."/>
            <person name="Xiong Z."/>
            <person name="Liu N."/>
            <person name="Zhao N."/>
            <person name="Ji M."/>
            <person name="Qiu Y."/>
            <person name="Yang B."/>
        </authorList>
    </citation>
    <scope>NUCLEOTIDE SEQUENCE [LARGE SCALE GENOMIC DNA]</scope>
    <source>
        <strain evidence="1">Ann1</strain>
    </source>
</reference>
<keyword evidence="2" id="KW-1185">Reference proteome</keyword>
<dbReference type="Proteomes" id="UP000824533">
    <property type="component" value="Linkage Group LG25"/>
</dbReference>
<evidence type="ECO:0000313" key="2">
    <source>
        <dbReference type="Proteomes" id="UP000824533"/>
    </source>
</evidence>
<comment type="caution">
    <text evidence="1">The sequence shown here is derived from an EMBL/GenBank/DDBJ whole genome shotgun (WGS) entry which is preliminary data.</text>
</comment>
<accession>A0ACC1CHS2</accession>
<name>A0ACC1CHS2_9NEOP</name>
<sequence length="452" mass="52414">MTEEILAARSPVASTSSCQGSKSAKPEKYYQKCDNYKFEIYKYPEDVNAKIDIARKILKSCAENIRFSETASLDEISRFTGIKSKFEIAEYQNTLNRSLDYYFKSYIDSDNLVPTTSYKNFRQVIVESFLSRSEKLPSVYEVMFNSWKLLNTAKNNMLDVYNSEKVRMDMAIHGFVMECYPNTNKQFIIENPKNVMDRIFYLEKIIQYRASSRFIVYIETKIENTFIIVSPVSEIEQRFVKVFNQKDIEDAIMTCLIPFLQPNSVVVFDKDLRTSATKLPNEYASKKDMEKWLNSIGIPYNIGSLKAELYKLVMKYKNFAKEISYLEEVLTGCGHTVLWEPRSTNVYSFSGLLNLWYEKLKQHGYNDTALTEQFLDTVKNMPLDVWQTYNKLIAKQEIQCLSEDLVVAEVIDHIILAARNGCHSKPGLNLCDFKMPSKDPEFLKSIIVTNVQ</sequence>
<dbReference type="EMBL" id="CM034411">
    <property type="protein sequence ID" value="KAJ0171143.1"/>
    <property type="molecule type" value="Genomic_DNA"/>
</dbReference>
<gene>
    <name evidence="1" type="ORF">K1T71_013342</name>
</gene>